<keyword evidence="2" id="KW-1185">Reference proteome</keyword>
<dbReference type="EMBL" id="BAABAQ010000008">
    <property type="protein sequence ID" value="GAA4196753.1"/>
    <property type="molecule type" value="Genomic_DNA"/>
</dbReference>
<keyword evidence="1" id="KW-0489">Methyltransferase</keyword>
<dbReference type="Gene3D" id="3.40.50.150">
    <property type="entry name" value="Vaccinia Virus protein VP39"/>
    <property type="match status" value="1"/>
</dbReference>
<dbReference type="PIRSF" id="PIRSF017393">
    <property type="entry name" value="MTase_SAV2177"/>
    <property type="match status" value="1"/>
</dbReference>
<organism evidence="1 2">
    <name type="scientific">Streptosporangium oxazolinicum</name>
    <dbReference type="NCBI Taxonomy" id="909287"/>
    <lineage>
        <taxon>Bacteria</taxon>
        <taxon>Bacillati</taxon>
        <taxon>Actinomycetota</taxon>
        <taxon>Actinomycetes</taxon>
        <taxon>Streptosporangiales</taxon>
        <taxon>Streptosporangiaceae</taxon>
        <taxon>Streptosporangium</taxon>
    </lineage>
</organism>
<keyword evidence="1" id="KW-0808">Transferase</keyword>
<proteinExistence type="predicted"/>
<reference evidence="2" key="1">
    <citation type="journal article" date="2019" name="Int. J. Syst. Evol. Microbiol.">
        <title>The Global Catalogue of Microorganisms (GCM) 10K type strain sequencing project: providing services to taxonomists for standard genome sequencing and annotation.</title>
        <authorList>
            <consortium name="The Broad Institute Genomics Platform"/>
            <consortium name="The Broad Institute Genome Sequencing Center for Infectious Disease"/>
            <person name="Wu L."/>
            <person name="Ma J."/>
        </authorList>
    </citation>
    <scope>NUCLEOTIDE SEQUENCE [LARGE SCALE GENOMIC DNA]</scope>
    <source>
        <strain evidence="2">JCM 17388</strain>
    </source>
</reference>
<dbReference type="InterPro" id="IPR029063">
    <property type="entry name" value="SAM-dependent_MTases_sf"/>
</dbReference>
<accession>A0ABP8B337</accession>
<gene>
    <name evidence="1" type="ORF">GCM10022252_44600</name>
</gene>
<dbReference type="GO" id="GO:0008168">
    <property type="term" value="F:methyltransferase activity"/>
    <property type="evidence" value="ECO:0007669"/>
    <property type="project" value="UniProtKB-KW"/>
</dbReference>
<evidence type="ECO:0000313" key="1">
    <source>
        <dbReference type="EMBL" id="GAA4196753.1"/>
    </source>
</evidence>
<dbReference type="Proteomes" id="UP001501251">
    <property type="component" value="Unassembled WGS sequence"/>
</dbReference>
<evidence type="ECO:0000313" key="2">
    <source>
        <dbReference type="Proteomes" id="UP001501251"/>
    </source>
</evidence>
<sequence>MYDYYLGGKDNFASDREAAEQIVRIVPDIRRIARDNRAFLSRVVELLARQGVRQFLDIGSGLPTQDNVHQVVHRVAPESRVVYVDNDPIVMVHGRALLEDNVFTSVVQADMREPERLLAHPQIEGALDFTRPVAVLMISMLHFIPDEDLVTRIMAVIRERLVPGSYLVITHAFAADVSPDSYEAGQEVYRSTSAGALTSRGPERLAELMRGSELLEPGVVPVEAWRPEGKEVTADFTKAGILGVVGRL</sequence>
<dbReference type="InterPro" id="IPR006764">
    <property type="entry name" value="SAM_dep_MeTrfase_SAV2177_type"/>
</dbReference>
<comment type="caution">
    <text evidence="1">The sequence shown here is derived from an EMBL/GenBank/DDBJ whole genome shotgun (WGS) entry which is preliminary data.</text>
</comment>
<dbReference type="GO" id="GO:0032259">
    <property type="term" value="P:methylation"/>
    <property type="evidence" value="ECO:0007669"/>
    <property type="project" value="UniProtKB-KW"/>
</dbReference>
<protein>
    <submittedName>
        <fullName evidence="1">SAM-dependent methyltransferase</fullName>
    </submittedName>
</protein>
<name>A0ABP8B337_9ACTN</name>
<dbReference type="SUPFAM" id="SSF53335">
    <property type="entry name" value="S-adenosyl-L-methionine-dependent methyltransferases"/>
    <property type="match status" value="1"/>
</dbReference>
<dbReference type="Pfam" id="PF04672">
    <property type="entry name" value="Methyltransf_19"/>
    <property type="match status" value="1"/>
</dbReference>